<feature type="signal peptide" evidence="1">
    <location>
        <begin position="1"/>
        <end position="19"/>
    </location>
</feature>
<reference evidence="2 3" key="1">
    <citation type="submission" date="2020-08" db="EMBL/GenBank/DDBJ databases">
        <title>Description of novel Pseudomonas species.</title>
        <authorList>
            <person name="Duman M."/>
            <person name="Mulet M."/>
            <person name="Altun S."/>
            <person name="Saticioglu I.B."/>
            <person name="Lalucat J."/>
            <person name="Garcia-Valdes E."/>
        </authorList>
    </citation>
    <scope>NUCLEOTIDE SEQUENCE [LARGE SCALE GENOMIC DNA]</scope>
    <source>
        <strain evidence="2 3">P66</strain>
    </source>
</reference>
<name>A0ABS2BYM2_9PSED</name>
<gene>
    <name evidence="2" type="ORF">H8F21_14085</name>
</gene>
<accession>A0ABS2BYM2</accession>
<evidence type="ECO:0000256" key="1">
    <source>
        <dbReference type="SAM" id="SignalP"/>
    </source>
</evidence>
<keyword evidence="1" id="KW-0732">Signal</keyword>
<dbReference type="Proteomes" id="UP000745663">
    <property type="component" value="Unassembled WGS sequence"/>
</dbReference>
<organism evidence="2 3">
    <name type="scientific">Pseudomonas arcuscaelestis</name>
    <dbReference type="NCBI Taxonomy" id="2710591"/>
    <lineage>
        <taxon>Bacteria</taxon>
        <taxon>Pseudomonadati</taxon>
        <taxon>Pseudomonadota</taxon>
        <taxon>Gammaproteobacteria</taxon>
        <taxon>Pseudomonadales</taxon>
        <taxon>Pseudomonadaceae</taxon>
        <taxon>Pseudomonas</taxon>
    </lineage>
</organism>
<dbReference type="EMBL" id="JACOPV010000008">
    <property type="protein sequence ID" value="MBM5458694.1"/>
    <property type="molecule type" value="Genomic_DNA"/>
</dbReference>
<feature type="chain" id="PRO_5045087708" evidence="1">
    <location>
        <begin position="20"/>
        <end position="87"/>
    </location>
</feature>
<keyword evidence="3" id="KW-1185">Reference proteome</keyword>
<sequence length="87" mass="9769">MRWTLLSLTLLAAFAQADASCNCYSIKDMDKQRYCLASVKGDPSRCYSIRAHDGKQLCLAETKGTRSTCYSIKDKDTQRLCLANVPR</sequence>
<protein>
    <submittedName>
        <fullName evidence="2">Uncharacterized protein</fullName>
    </submittedName>
</protein>
<dbReference type="RefSeq" id="WP_203584633.1">
    <property type="nucleotide sequence ID" value="NZ_JACOPV010000008.1"/>
</dbReference>
<proteinExistence type="predicted"/>
<comment type="caution">
    <text evidence="2">The sequence shown here is derived from an EMBL/GenBank/DDBJ whole genome shotgun (WGS) entry which is preliminary data.</text>
</comment>
<evidence type="ECO:0000313" key="3">
    <source>
        <dbReference type="Proteomes" id="UP000745663"/>
    </source>
</evidence>
<evidence type="ECO:0000313" key="2">
    <source>
        <dbReference type="EMBL" id="MBM5458694.1"/>
    </source>
</evidence>